<dbReference type="RefSeq" id="WP_022936557.1">
    <property type="nucleotide sequence ID" value="NZ_CABKRQ010000001.1"/>
</dbReference>
<feature type="domain" description="PRD" evidence="5">
    <location>
        <begin position="184"/>
        <end position="288"/>
    </location>
</feature>
<reference evidence="6 7" key="1">
    <citation type="submission" date="2018-05" db="EMBL/GenBank/DDBJ databases">
        <title>Genomic Encyclopedia of Type Strains, Phase IV (KMG-IV): sequencing the most valuable type-strain genomes for metagenomic binning, comparative biology and taxonomic classification.</title>
        <authorList>
            <person name="Goeker M."/>
        </authorList>
    </citation>
    <scope>NUCLEOTIDE SEQUENCE [LARGE SCALE GENOMIC DNA]</scope>
    <source>
        <strain evidence="6 7">JC118</strain>
    </source>
</reference>
<dbReference type="CDD" id="cd00211">
    <property type="entry name" value="PTS_IIA_fru"/>
    <property type="match status" value="1"/>
</dbReference>
<dbReference type="SUPFAM" id="SSF63520">
    <property type="entry name" value="PTS-regulatory domain, PRD"/>
    <property type="match status" value="2"/>
</dbReference>
<dbReference type="Pfam" id="PF00874">
    <property type="entry name" value="PRD"/>
    <property type="match status" value="2"/>
</dbReference>
<dbReference type="SUPFAM" id="SSF46785">
    <property type="entry name" value="Winged helix' DNA-binding domain"/>
    <property type="match status" value="1"/>
</dbReference>
<dbReference type="InterPro" id="IPR002178">
    <property type="entry name" value="PTS_EIIA_type-2_dom"/>
</dbReference>
<dbReference type="Pfam" id="PF08279">
    <property type="entry name" value="HTH_11"/>
    <property type="match status" value="1"/>
</dbReference>
<evidence type="ECO:0000313" key="7">
    <source>
        <dbReference type="Proteomes" id="UP000247612"/>
    </source>
</evidence>
<dbReference type="InterPro" id="IPR036390">
    <property type="entry name" value="WH_DNA-bd_sf"/>
</dbReference>
<dbReference type="SUPFAM" id="SSF55804">
    <property type="entry name" value="Phoshotransferase/anion transport protein"/>
    <property type="match status" value="1"/>
</dbReference>
<feature type="domain" description="PTS EIIA type-2" evidence="4">
    <location>
        <begin position="505"/>
        <end position="646"/>
    </location>
</feature>
<dbReference type="InterPro" id="IPR013196">
    <property type="entry name" value="HTH_11"/>
</dbReference>
<dbReference type="InterPro" id="IPR036388">
    <property type="entry name" value="WH-like_DNA-bd_sf"/>
</dbReference>
<dbReference type="STRING" id="1034346.GCA_000313565_00250"/>
<feature type="domain" description="PRD" evidence="5">
    <location>
        <begin position="296"/>
        <end position="403"/>
    </location>
</feature>
<dbReference type="OrthoDB" id="3175596at2"/>
<keyword evidence="2" id="KW-0805">Transcription regulation</keyword>
<dbReference type="Proteomes" id="UP000247612">
    <property type="component" value="Unassembled WGS sequence"/>
</dbReference>
<dbReference type="PANTHER" id="PTHR30185">
    <property type="entry name" value="CRYPTIC BETA-GLUCOSIDE BGL OPERON ANTITERMINATOR"/>
    <property type="match status" value="1"/>
</dbReference>
<dbReference type="InterPro" id="IPR011608">
    <property type="entry name" value="PRD"/>
</dbReference>
<evidence type="ECO:0000259" key="5">
    <source>
        <dbReference type="PROSITE" id="PS51372"/>
    </source>
</evidence>
<dbReference type="InterPro" id="IPR016152">
    <property type="entry name" value="PTrfase/Anion_transptr"/>
</dbReference>
<keyword evidence="7" id="KW-1185">Reference proteome</keyword>
<evidence type="ECO:0000256" key="1">
    <source>
        <dbReference type="ARBA" id="ARBA00022737"/>
    </source>
</evidence>
<keyword evidence="3" id="KW-0804">Transcription</keyword>
<dbReference type="Pfam" id="PF00359">
    <property type="entry name" value="PTS_EIIA_2"/>
    <property type="match status" value="1"/>
</dbReference>
<dbReference type="EMBL" id="QJKH01000001">
    <property type="protein sequence ID" value="PXX81642.1"/>
    <property type="molecule type" value="Genomic_DNA"/>
</dbReference>
<evidence type="ECO:0000256" key="3">
    <source>
        <dbReference type="ARBA" id="ARBA00023163"/>
    </source>
</evidence>
<gene>
    <name evidence="6" type="ORF">DES51_101253</name>
</gene>
<accession>A0A318KYI5</accession>
<dbReference type="Gene3D" id="3.40.930.10">
    <property type="entry name" value="Mannitol-specific EII, Chain A"/>
    <property type="match status" value="1"/>
</dbReference>
<evidence type="ECO:0000313" key="6">
    <source>
        <dbReference type="EMBL" id="PXX81642.1"/>
    </source>
</evidence>
<comment type="caution">
    <text evidence="6">The sequence shown here is derived from an EMBL/GenBank/DDBJ whole genome shotgun (WGS) entry which is preliminary data.</text>
</comment>
<dbReference type="PROSITE" id="PS51094">
    <property type="entry name" value="PTS_EIIA_TYPE_2"/>
    <property type="match status" value="1"/>
</dbReference>
<dbReference type="Gene3D" id="1.10.1790.10">
    <property type="entry name" value="PRD domain"/>
    <property type="match status" value="2"/>
</dbReference>
<sequence length="646" mass="74591">MKSVKQNALMHNLLLLLCENETISVSRIAAILDTSESTIRRKIDILNDALKETGYGYIDKSPRRGLHLVVEDRAAINKLFANYELKNIMTGERQIYKYLILILSGKNNKITLNELSERVYDSIPVVRKNLTVCEEWLSLFELHLSIKKNVGITLKGSEESIRLAIKHIVINNDLYSIDESIRIFAQGIDLELLKQCIFAIESEWNFKFTEESFHSMLVYAALAISRFSHTVLTISDTERKTVLKYNEYSWSKSLFKMIEEKFSVEIGEDEIIFFAVQLLCSYLIHSENFEENNAYKYDEKLKTFITRIISVVSDVINVDLTQDKELYYGLLNHIRPAIFRMRFEKHSTQTLTNFIKEEYKQTYRVSWALSILFEEYYGINISSTELSYITLYIQSSLDRMSQPIKMALVTELGMGLNQLFCNKIKISVPKVEKIAIISLHDFNVKMLDQYDLIVTTSSLKISSDKVIQLSSLLSDNGIGLIKQKIEMLKSRQLETKKKFDVSCHTLFDPKLIFTHLKVKDKEALLSLLSKHLVSLGYVSSKYHASILKREKTVSTYIGNSVAIPHGNSGLVNESKVAIAILDEAIQWDTENEVDTVFLLVFRISSHEDSKRVQLFYKGFLELIETDEKLKYLRSLPEDELYKYLVQ</sequence>
<proteinExistence type="predicted"/>
<dbReference type="InterPro" id="IPR050661">
    <property type="entry name" value="BglG_antiterminators"/>
</dbReference>
<keyword evidence="1" id="KW-0677">Repeat</keyword>
<dbReference type="AlphaFoldDB" id="A0A318KYI5"/>
<evidence type="ECO:0000256" key="2">
    <source>
        <dbReference type="ARBA" id="ARBA00023015"/>
    </source>
</evidence>
<dbReference type="PANTHER" id="PTHR30185:SF18">
    <property type="entry name" value="TRANSCRIPTIONAL REGULATOR MTLR"/>
    <property type="match status" value="1"/>
</dbReference>
<dbReference type="PROSITE" id="PS51372">
    <property type="entry name" value="PRD_2"/>
    <property type="match status" value="2"/>
</dbReference>
<dbReference type="PROSITE" id="PS00372">
    <property type="entry name" value="PTS_EIIA_TYPE_2_HIS"/>
    <property type="match status" value="1"/>
</dbReference>
<protein>
    <submittedName>
        <fullName evidence="6">BglG family transcriptional antiterminator</fullName>
    </submittedName>
</protein>
<dbReference type="InterPro" id="IPR036634">
    <property type="entry name" value="PRD_sf"/>
</dbReference>
<evidence type="ECO:0000259" key="4">
    <source>
        <dbReference type="PROSITE" id="PS51094"/>
    </source>
</evidence>
<dbReference type="GO" id="GO:0006355">
    <property type="term" value="P:regulation of DNA-templated transcription"/>
    <property type="evidence" value="ECO:0007669"/>
    <property type="project" value="InterPro"/>
</dbReference>
<name>A0A318KYI5_9FIRM</name>
<dbReference type="Gene3D" id="1.10.10.10">
    <property type="entry name" value="Winged helix-like DNA-binding domain superfamily/Winged helix DNA-binding domain"/>
    <property type="match status" value="1"/>
</dbReference>
<organism evidence="6 7">
    <name type="scientific">Dielma fastidiosa</name>
    <dbReference type="NCBI Taxonomy" id="1034346"/>
    <lineage>
        <taxon>Bacteria</taxon>
        <taxon>Bacillati</taxon>
        <taxon>Bacillota</taxon>
        <taxon>Erysipelotrichia</taxon>
        <taxon>Erysipelotrichales</taxon>
        <taxon>Erysipelotrichaceae</taxon>
        <taxon>Dielma</taxon>
    </lineage>
</organism>